<keyword evidence="5" id="KW-1185">Reference proteome</keyword>
<keyword evidence="3" id="KW-0460">Magnesium</keyword>
<dbReference type="AlphaFoldDB" id="G4QFB4"/>
<dbReference type="GO" id="GO:0009231">
    <property type="term" value="P:riboflavin biosynthetic process"/>
    <property type="evidence" value="ECO:0007669"/>
    <property type="project" value="TreeGrafter"/>
</dbReference>
<dbReference type="InterPro" id="IPR006439">
    <property type="entry name" value="HAD-SF_hydro_IA"/>
</dbReference>
<dbReference type="HOGENOM" id="CLU_045011_8_2_6"/>
<proteinExistence type="predicted"/>
<dbReference type="PANTHER" id="PTHR46470">
    <property type="entry name" value="N-ACYLNEURAMINATE-9-PHOSPHATASE"/>
    <property type="match status" value="1"/>
</dbReference>
<dbReference type="GO" id="GO:0016787">
    <property type="term" value="F:hydrolase activity"/>
    <property type="evidence" value="ECO:0007669"/>
    <property type="project" value="UniProtKB-KW"/>
</dbReference>
<dbReference type="eggNOG" id="COG1011">
    <property type="taxonomic scope" value="Bacteria"/>
</dbReference>
<gene>
    <name evidence="4" type="ordered locus">GNIT_0304</name>
</gene>
<evidence type="ECO:0000313" key="5">
    <source>
        <dbReference type="Proteomes" id="UP000009282"/>
    </source>
</evidence>
<dbReference type="NCBIfam" id="TIGR01549">
    <property type="entry name" value="HAD-SF-IA-v1"/>
    <property type="match status" value="1"/>
</dbReference>
<dbReference type="Proteomes" id="UP000009282">
    <property type="component" value="Chromosome"/>
</dbReference>
<keyword evidence="2 4" id="KW-0378">Hydrolase</keyword>
<dbReference type="InterPro" id="IPR023214">
    <property type="entry name" value="HAD_sf"/>
</dbReference>
<evidence type="ECO:0000256" key="2">
    <source>
        <dbReference type="ARBA" id="ARBA00022801"/>
    </source>
</evidence>
<dbReference type="STRING" id="1085623.GNIT_0304"/>
<protein>
    <submittedName>
        <fullName evidence="4">HAD-superfamily hydrolase, subfamily IA, variant</fullName>
    </submittedName>
</protein>
<dbReference type="KEGG" id="gni:GNIT_0304"/>
<name>G4QFB4_GLANF</name>
<sequence>MIIYKPTPKIQAMTFDLDDTLYDNWPLIVEAEKGLLNFIAEEYPNASHLAKEDWQQYKRQALRDDPELFSDMGDLRRIILTKGLQESGYSGAKLTDAVKVCFDWFYFERSNFKVGEAECQLLEKLSQHMPLIAITNGNVNTQQIGLDGYFQQVLKASRQRPMKPHAHMFDEAANYLSVNRSSILHVGDNLEKDVWGAINAGFSSAWHACDRPMKIKNEPVKVLPHVEIHQLEELLAFI</sequence>
<dbReference type="Gene3D" id="1.20.120.1600">
    <property type="match status" value="1"/>
</dbReference>
<dbReference type="EMBL" id="CP003060">
    <property type="protein sequence ID" value="AEP28458.1"/>
    <property type="molecule type" value="Genomic_DNA"/>
</dbReference>
<dbReference type="InterPro" id="IPR051400">
    <property type="entry name" value="HAD-like_hydrolase"/>
</dbReference>
<dbReference type="SUPFAM" id="SSF56784">
    <property type="entry name" value="HAD-like"/>
    <property type="match status" value="1"/>
</dbReference>
<evidence type="ECO:0000256" key="1">
    <source>
        <dbReference type="ARBA" id="ARBA00001946"/>
    </source>
</evidence>
<dbReference type="SFLD" id="SFLDG01129">
    <property type="entry name" value="C1.5:_HAD__Beta-PGM__Phosphata"/>
    <property type="match status" value="1"/>
</dbReference>
<dbReference type="Gene3D" id="3.40.50.1000">
    <property type="entry name" value="HAD superfamily/HAD-like"/>
    <property type="match status" value="1"/>
</dbReference>
<comment type="cofactor">
    <cofactor evidence="1">
        <name>Mg(2+)</name>
        <dbReference type="ChEBI" id="CHEBI:18420"/>
    </cofactor>
</comment>
<dbReference type="RefSeq" id="WP_014107337.1">
    <property type="nucleotide sequence ID" value="NC_016041.1"/>
</dbReference>
<reference evidence="4 5" key="1">
    <citation type="journal article" date="2011" name="J. Bacteriol.">
        <title>Complete genome sequence of seawater bacterium Glaciecola nitratireducens FR1064T.</title>
        <authorList>
            <person name="Bian F."/>
            <person name="Qin Q.L."/>
            <person name="Xie B.B."/>
            <person name="Shu Y.L."/>
            <person name="Zhang X.Y."/>
            <person name="Yu Y."/>
            <person name="Chen B."/>
            <person name="Chen X.L."/>
            <person name="Zhou B.C."/>
            <person name="Zhang Y.Z."/>
        </authorList>
    </citation>
    <scope>NUCLEOTIDE SEQUENCE [LARGE SCALE GENOMIC DNA]</scope>
    <source>
        <strain evidence="5">JCM 12485 / KCTC 12276 / FR1064</strain>
    </source>
</reference>
<dbReference type="SFLD" id="SFLDS00003">
    <property type="entry name" value="Haloacid_Dehalogenase"/>
    <property type="match status" value="1"/>
</dbReference>
<dbReference type="PANTHER" id="PTHR46470:SF4">
    <property type="entry name" value="5-AMINO-6-(5-PHOSPHO-D-RIBITYLAMINO)URACIL PHOSPHATASE YIGB"/>
    <property type="match status" value="1"/>
</dbReference>
<evidence type="ECO:0000256" key="3">
    <source>
        <dbReference type="ARBA" id="ARBA00022842"/>
    </source>
</evidence>
<dbReference type="InterPro" id="IPR036412">
    <property type="entry name" value="HAD-like_sf"/>
</dbReference>
<dbReference type="Pfam" id="PF00702">
    <property type="entry name" value="Hydrolase"/>
    <property type="match status" value="1"/>
</dbReference>
<accession>G4QFB4</accession>
<organism evidence="4 5">
    <name type="scientific">Glaciecola nitratireducens (strain JCM 12485 / KCTC 12276 / FR1064)</name>
    <dbReference type="NCBI Taxonomy" id="1085623"/>
    <lineage>
        <taxon>Bacteria</taxon>
        <taxon>Pseudomonadati</taxon>
        <taxon>Pseudomonadota</taxon>
        <taxon>Gammaproteobacteria</taxon>
        <taxon>Alteromonadales</taxon>
        <taxon>Alteromonadaceae</taxon>
        <taxon>Brumicola</taxon>
    </lineage>
</organism>
<evidence type="ECO:0000313" key="4">
    <source>
        <dbReference type="EMBL" id="AEP28458.1"/>
    </source>
</evidence>